<evidence type="ECO:0000313" key="3">
    <source>
        <dbReference type="EMBL" id="CAL0329340.1"/>
    </source>
</evidence>
<dbReference type="Proteomes" id="UP001497480">
    <property type="component" value="Unassembled WGS sequence"/>
</dbReference>
<evidence type="ECO:0000313" key="4">
    <source>
        <dbReference type="Proteomes" id="UP001497480"/>
    </source>
</evidence>
<evidence type="ECO:0000259" key="2">
    <source>
        <dbReference type="Pfam" id="PF10441"/>
    </source>
</evidence>
<accession>A0AAV1Y6C6</accession>
<feature type="transmembrane region" description="Helical" evidence="1">
    <location>
        <begin position="255"/>
        <end position="272"/>
    </location>
</feature>
<dbReference type="GO" id="GO:0005730">
    <property type="term" value="C:nucleolus"/>
    <property type="evidence" value="ECO:0007669"/>
    <property type="project" value="TreeGrafter"/>
</dbReference>
<gene>
    <name evidence="3" type="ORF">LLUT_LOCUS30400</name>
</gene>
<dbReference type="PANTHER" id="PTHR15682">
    <property type="entry name" value="UNHEALTHY RIBOSOME BIOGENESIS PROTEIN 2 HOMOLOG"/>
    <property type="match status" value="1"/>
</dbReference>
<dbReference type="InterPro" id="IPR018849">
    <property type="entry name" value="Urb2/Npa2_C"/>
</dbReference>
<proteinExistence type="predicted"/>
<feature type="domain" description="Nucleolar 27S pre-rRNA processing Urb2/Npa2 C-terminal" evidence="2">
    <location>
        <begin position="30"/>
        <end position="248"/>
    </location>
</feature>
<sequence length="306" mass="34124">MHLQNPVIFYVNKTPGAVASNPDPGSTILMCVEVLVTVSRKHALFPMDVWHVGHLLHIPEVIFQNFHQLKISKDSGLSNTLTISEDKISNPVEAVNFCHVDHRFSIDLFVACCQLLCTTIRHRPSECKQCIAHLQASVAVLLNCLETLVDNKLAGNKGGFSWEVEEGVKCACFLRRIYEEIKQQKDIFGRQCSLFLCNYIWIYSGHGPKRSGITREIDEALRPGVFALIDACSVDDLQYLHTVFGGGGDPHTSNVVVFLLVTLILLFIPWFFSSEPEAEEVMDLSPFVAPILIVVILLLITFLGSS</sequence>
<keyword evidence="1" id="KW-0472">Membrane</keyword>
<evidence type="ECO:0000256" key="1">
    <source>
        <dbReference type="SAM" id="Phobius"/>
    </source>
</evidence>
<dbReference type="EMBL" id="CAXHTB010000021">
    <property type="protein sequence ID" value="CAL0329340.1"/>
    <property type="molecule type" value="Genomic_DNA"/>
</dbReference>
<keyword evidence="1" id="KW-1133">Transmembrane helix</keyword>
<name>A0AAV1Y6C6_LUPLU</name>
<feature type="transmembrane region" description="Helical" evidence="1">
    <location>
        <begin position="284"/>
        <end position="304"/>
    </location>
</feature>
<dbReference type="AlphaFoldDB" id="A0AAV1Y6C6"/>
<dbReference type="InterPro" id="IPR052609">
    <property type="entry name" value="Ribosome_Biogenesis_Reg"/>
</dbReference>
<organism evidence="3 4">
    <name type="scientific">Lupinus luteus</name>
    <name type="common">European yellow lupine</name>
    <dbReference type="NCBI Taxonomy" id="3873"/>
    <lineage>
        <taxon>Eukaryota</taxon>
        <taxon>Viridiplantae</taxon>
        <taxon>Streptophyta</taxon>
        <taxon>Embryophyta</taxon>
        <taxon>Tracheophyta</taxon>
        <taxon>Spermatophyta</taxon>
        <taxon>Magnoliopsida</taxon>
        <taxon>eudicotyledons</taxon>
        <taxon>Gunneridae</taxon>
        <taxon>Pentapetalae</taxon>
        <taxon>rosids</taxon>
        <taxon>fabids</taxon>
        <taxon>Fabales</taxon>
        <taxon>Fabaceae</taxon>
        <taxon>Papilionoideae</taxon>
        <taxon>50 kb inversion clade</taxon>
        <taxon>genistoids sensu lato</taxon>
        <taxon>core genistoids</taxon>
        <taxon>Genisteae</taxon>
        <taxon>Lupinus</taxon>
    </lineage>
</organism>
<dbReference type="PANTHER" id="PTHR15682:SF2">
    <property type="entry name" value="UNHEALTHY RIBOSOME BIOGENESIS PROTEIN 2 HOMOLOG"/>
    <property type="match status" value="1"/>
</dbReference>
<reference evidence="3 4" key="1">
    <citation type="submission" date="2024-03" db="EMBL/GenBank/DDBJ databases">
        <authorList>
            <person name="Martinez-Hernandez J."/>
        </authorList>
    </citation>
    <scope>NUCLEOTIDE SEQUENCE [LARGE SCALE GENOMIC DNA]</scope>
</reference>
<keyword evidence="4" id="KW-1185">Reference proteome</keyword>
<comment type="caution">
    <text evidence="3">The sequence shown here is derived from an EMBL/GenBank/DDBJ whole genome shotgun (WGS) entry which is preliminary data.</text>
</comment>
<protein>
    <recommendedName>
        <fullName evidence="2">Nucleolar 27S pre-rRNA processing Urb2/Npa2 C-terminal domain-containing protein</fullName>
    </recommendedName>
</protein>
<dbReference type="Pfam" id="PF10441">
    <property type="entry name" value="Urb2"/>
    <property type="match status" value="1"/>
</dbReference>
<dbReference type="GO" id="GO:0042254">
    <property type="term" value="P:ribosome biogenesis"/>
    <property type="evidence" value="ECO:0007669"/>
    <property type="project" value="TreeGrafter"/>
</dbReference>
<keyword evidence="1" id="KW-0812">Transmembrane</keyword>